<protein>
    <submittedName>
        <fullName evidence="2">Uncharacterized protein</fullName>
    </submittedName>
</protein>
<keyword evidence="1" id="KW-1133">Transmembrane helix</keyword>
<dbReference type="AlphaFoldDB" id="A0A8I2YCD0"/>
<accession>A0A8I2YCD0</accession>
<dbReference type="EMBL" id="JAGFBS010000091">
    <property type="protein sequence ID" value="KAG6369297.1"/>
    <property type="molecule type" value="Genomic_DNA"/>
</dbReference>
<keyword evidence="1" id="KW-0472">Membrane</keyword>
<gene>
    <name evidence="2" type="ORF">JVT61DRAFT_15479</name>
</gene>
<evidence type="ECO:0000256" key="1">
    <source>
        <dbReference type="SAM" id="Phobius"/>
    </source>
</evidence>
<keyword evidence="1" id="KW-0812">Transmembrane</keyword>
<feature type="transmembrane region" description="Helical" evidence="1">
    <location>
        <begin position="380"/>
        <end position="402"/>
    </location>
</feature>
<evidence type="ECO:0000313" key="2">
    <source>
        <dbReference type="EMBL" id="KAG6369297.1"/>
    </source>
</evidence>
<dbReference type="OrthoDB" id="3269274at2759"/>
<name>A0A8I2YCD0_9AGAM</name>
<comment type="caution">
    <text evidence="2">The sequence shown here is derived from an EMBL/GenBank/DDBJ whole genome shotgun (WGS) entry which is preliminary data.</text>
</comment>
<evidence type="ECO:0000313" key="3">
    <source>
        <dbReference type="Proteomes" id="UP000683000"/>
    </source>
</evidence>
<dbReference type="Proteomes" id="UP000683000">
    <property type="component" value="Unassembled WGS sequence"/>
</dbReference>
<sequence length="417" mass="46145">MSTHPLTPPGTDSKESFLQPHFTMVNLAALYHSNFALGYSNNERQAVARALLRYNSHMDRIHYQTQLPQGLHPAYVEFNLSPTKDKEMVLSKCDLVEASLGDVFDAIAMQEWLDGRISILLRCPGGQVPSGLACEKVPIDVYITPRELHEDHAAVGGDVAVTVQAFSQEFVVPHLQRFIKCCCLESVKPLKIQRCKPFLFRATLKLINLSTSPCKPSQSKGHSRPFGGFWLLHSAVGTKATPKRAQTPAKNRPWFADAFERPPKPNGEDPSGQSLALTEDHYKILPLLVSINAHSDAIPPLVSIGAHLDAILDEFKLENSILPHSHKLITHVHSSRWEKELTSSGWNLSPQQGARLAQALLLNIHGKQNYTAATIAKKPIFAVSVFLQILQGLGILALLFMLKITWFVLGQPASDSE</sequence>
<keyword evidence="3" id="KW-1185">Reference proteome</keyword>
<organism evidence="2 3">
    <name type="scientific">Boletus reticuloceps</name>
    <dbReference type="NCBI Taxonomy" id="495285"/>
    <lineage>
        <taxon>Eukaryota</taxon>
        <taxon>Fungi</taxon>
        <taxon>Dikarya</taxon>
        <taxon>Basidiomycota</taxon>
        <taxon>Agaricomycotina</taxon>
        <taxon>Agaricomycetes</taxon>
        <taxon>Agaricomycetidae</taxon>
        <taxon>Boletales</taxon>
        <taxon>Boletineae</taxon>
        <taxon>Boletaceae</taxon>
        <taxon>Boletoideae</taxon>
        <taxon>Boletus</taxon>
    </lineage>
</organism>
<reference evidence="2" key="1">
    <citation type="submission" date="2021-03" db="EMBL/GenBank/DDBJ databases">
        <title>Evolutionary innovations through gain and loss of genes in the ectomycorrhizal Boletales.</title>
        <authorList>
            <person name="Wu G."/>
            <person name="Miyauchi S."/>
            <person name="Morin E."/>
            <person name="Yang Z.-L."/>
            <person name="Xu J."/>
            <person name="Martin F.M."/>
        </authorList>
    </citation>
    <scope>NUCLEOTIDE SEQUENCE</scope>
    <source>
        <strain evidence="2">BR01</strain>
    </source>
</reference>
<proteinExistence type="predicted"/>